<dbReference type="SUPFAM" id="SSF52317">
    <property type="entry name" value="Class I glutamine amidotransferase-like"/>
    <property type="match status" value="1"/>
</dbReference>
<feature type="domain" description="Glutamine amidotransferase" evidence="1">
    <location>
        <begin position="27"/>
        <end position="143"/>
    </location>
</feature>
<name>A0A9W9EPH2_9EURO</name>
<dbReference type="GO" id="GO:0005829">
    <property type="term" value="C:cytosol"/>
    <property type="evidence" value="ECO:0007669"/>
    <property type="project" value="TreeGrafter"/>
</dbReference>
<dbReference type="InterPro" id="IPR044992">
    <property type="entry name" value="ChyE-like"/>
</dbReference>
<keyword evidence="2" id="KW-0315">Glutamine amidotransferase</keyword>
<dbReference type="GO" id="GO:0005634">
    <property type="term" value="C:nucleus"/>
    <property type="evidence" value="ECO:0007669"/>
    <property type="project" value="TreeGrafter"/>
</dbReference>
<organism evidence="2 3">
    <name type="scientific">Penicillium argentinense</name>
    <dbReference type="NCBI Taxonomy" id="1131581"/>
    <lineage>
        <taxon>Eukaryota</taxon>
        <taxon>Fungi</taxon>
        <taxon>Dikarya</taxon>
        <taxon>Ascomycota</taxon>
        <taxon>Pezizomycotina</taxon>
        <taxon>Eurotiomycetes</taxon>
        <taxon>Eurotiomycetidae</taxon>
        <taxon>Eurotiales</taxon>
        <taxon>Aspergillaceae</taxon>
        <taxon>Penicillium</taxon>
    </lineage>
</organism>
<dbReference type="InterPro" id="IPR029062">
    <property type="entry name" value="Class_I_gatase-like"/>
</dbReference>
<dbReference type="OrthoDB" id="92161at2759"/>
<reference evidence="2" key="1">
    <citation type="submission" date="2022-11" db="EMBL/GenBank/DDBJ databases">
        <authorList>
            <person name="Petersen C."/>
        </authorList>
    </citation>
    <scope>NUCLEOTIDE SEQUENCE</scope>
    <source>
        <strain evidence="2">IBT 30761</strain>
    </source>
</reference>
<protein>
    <submittedName>
        <fullName evidence="2">Copper/iron-regulated glutamine amidotransferase</fullName>
    </submittedName>
</protein>
<sequence>MASNNSLPIAVFPRKISTSAAVDLYDPLVERKFPDASKYNLVVLSGGMADVSYSLPWVLDVLEYVRMVARDFPATKILGICWGHNAVSRALGGQATIEDIHLTEAGKQFFPFAATSGSTFILLAENHECFVNETNNVPTFQAHPKLSNDMAKKMLLGGTTETSTEQLEKEFEKLDKPTDGVKLLERIIQWLKE</sequence>
<evidence type="ECO:0000313" key="2">
    <source>
        <dbReference type="EMBL" id="KAJ5085480.1"/>
    </source>
</evidence>
<proteinExistence type="predicted"/>
<gene>
    <name evidence="2" type="ORF">N7532_010251</name>
</gene>
<dbReference type="InterPro" id="IPR017926">
    <property type="entry name" value="GATASE"/>
</dbReference>
<dbReference type="Gene3D" id="3.40.50.880">
    <property type="match status" value="1"/>
</dbReference>
<reference evidence="2" key="2">
    <citation type="journal article" date="2023" name="IMA Fungus">
        <title>Comparative genomic study of the Penicillium genus elucidates a diverse pangenome and 15 lateral gene transfer events.</title>
        <authorList>
            <person name="Petersen C."/>
            <person name="Sorensen T."/>
            <person name="Nielsen M.R."/>
            <person name="Sondergaard T.E."/>
            <person name="Sorensen J.L."/>
            <person name="Fitzpatrick D.A."/>
            <person name="Frisvad J.C."/>
            <person name="Nielsen K.L."/>
        </authorList>
    </citation>
    <scope>NUCLEOTIDE SEQUENCE</scope>
    <source>
        <strain evidence="2">IBT 30761</strain>
    </source>
</reference>
<dbReference type="EMBL" id="JAPQKI010000010">
    <property type="protein sequence ID" value="KAJ5085480.1"/>
    <property type="molecule type" value="Genomic_DNA"/>
</dbReference>
<dbReference type="PANTHER" id="PTHR42695:SF5">
    <property type="entry name" value="GLUTAMINE AMIDOTRANSFERASE YLR126C-RELATED"/>
    <property type="match status" value="1"/>
</dbReference>
<dbReference type="RefSeq" id="XP_056470158.1">
    <property type="nucleotide sequence ID" value="XM_056622742.1"/>
</dbReference>
<evidence type="ECO:0000259" key="1">
    <source>
        <dbReference type="Pfam" id="PF00117"/>
    </source>
</evidence>
<accession>A0A9W9EPH2</accession>
<dbReference type="Proteomes" id="UP001149074">
    <property type="component" value="Unassembled WGS sequence"/>
</dbReference>
<comment type="caution">
    <text evidence="2">The sequence shown here is derived from an EMBL/GenBank/DDBJ whole genome shotgun (WGS) entry which is preliminary data.</text>
</comment>
<dbReference type="AlphaFoldDB" id="A0A9W9EPH2"/>
<dbReference type="GeneID" id="81361721"/>
<evidence type="ECO:0000313" key="3">
    <source>
        <dbReference type="Proteomes" id="UP001149074"/>
    </source>
</evidence>
<dbReference type="PANTHER" id="PTHR42695">
    <property type="entry name" value="GLUTAMINE AMIDOTRANSFERASE YLR126C-RELATED"/>
    <property type="match status" value="1"/>
</dbReference>
<keyword evidence="3" id="KW-1185">Reference proteome</keyword>
<dbReference type="Pfam" id="PF00117">
    <property type="entry name" value="GATase"/>
    <property type="match status" value="1"/>
</dbReference>